<dbReference type="Proteomes" id="UP000322667">
    <property type="component" value="Chromosome A13"/>
</dbReference>
<name>A0A5D2MKX0_GOSTO</name>
<gene>
    <name evidence="1" type="ORF">ES332_A13G157800v1</name>
</gene>
<accession>A0A5D2MKX0</accession>
<organism evidence="1 2">
    <name type="scientific">Gossypium tomentosum</name>
    <name type="common">Hawaiian cotton</name>
    <name type="synonym">Gossypium sandvicense</name>
    <dbReference type="NCBI Taxonomy" id="34277"/>
    <lineage>
        <taxon>Eukaryota</taxon>
        <taxon>Viridiplantae</taxon>
        <taxon>Streptophyta</taxon>
        <taxon>Embryophyta</taxon>
        <taxon>Tracheophyta</taxon>
        <taxon>Spermatophyta</taxon>
        <taxon>Magnoliopsida</taxon>
        <taxon>eudicotyledons</taxon>
        <taxon>Gunneridae</taxon>
        <taxon>Pentapetalae</taxon>
        <taxon>rosids</taxon>
        <taxon>malvids</taxon>
        <taxon>Malvales</taxon>
        <taxon>Malvaceae</taxon>
        <taxon>Malvoideae</taxon>
        <taxon>Gossypium</taxon>
    </lineage>
</organism>
<sequence length="67" mass="7304">MKGIAEGIQRESEFGTFTCRDSVAMEGVDVAEACNIQTGKERQLVGVSTVALLKNSSFNMVSETWVF</sequence>
<keyword evidence="2" id="KW-1185">Reference proteome</keyword>
<dbReference type="EMBL" id="CM017622">
    <property type="protein sequence ID" value="TYH92085.1"/>
    <property type="molecule type" value="Genomic_DNA"/>
</dbReference>
<reference evidence="1 2" key="1">
    <citation type="submission" date="2019-07" db="EMBL/GenBank/DDBJ databases">
        <title>WGS assembly of Gossypium tomentosum.</title>
        <authorList>
            <person name="Chen Z.J."/>
            <person name="Sreedasyam A."/>
            <person name="Ando A."/>
            <person name="Song Q."/>
            <person name="De L."/>
            <person name="Hulse-Kemp A."/>
            <person name="Ding M."/>
            <person name="Ye W."/>
            <person name="Kirkbride R."/>
            <person name="Jenkins J."/>
            <person name="Plott C."/>
            <person name="Lovell J."/>
            <person name="Lin Y.-M."/>
            <person name="Vaughn R."/>
            <person name="Liu B."/>
            <person name="Li W."/>
            <person name="Simpson S."/>
            <person name="Scheffler B."/>
            <person name="Saski C."/>
            <person name="Grover C."/>
            <person name="Hu G."/>
            <person name="Conover J."/>
            <person name="Carlson J."/>
            <person name="Shu S."/>
            <person name="Boston L."/>
            <person name="Williams M."/>
            <person name="Peterson D."/>
            <person name="Mcgee K."/>
            <person name="Jones D."/>
            <person name="Wendel J."/>
            <person name="Stelly D."/>
            <person name="Grimwood J."/>
            <person name="Schmutz J."/>
        </authorList>
    </citation>
    <scope>NUCLEOTIDE SEQUENCE [LARGE SCALE GENOMIC DNA]</scope>
    <source>
        <strain evidence="1">7179.01</strain>
    </source>
</reference>
<evidence type="ECO:0000313" key="2">
    <source>
        <dbReference type="Proteomes" id="UP000322667"/>
    </source>
</evidence>
<dbReference type="AlphaFoldDB" id="A0A5D2MKX0"/>
<protein>
    <submittedName>
        <fullName evidence="1">Uncharacterized protein</fullName>
    </submittedName>
</protein>
<proteinExistence type="predicted"/>
<evidence type="ECO:0000313" key="1">
    <source>
        <dbReference type="EMBL" id="TYH92085.1"/>
    </source>
</evidence>